<evidence type="ECO:0000313" key="4">
    <source>
        <dbReference type="Proteomes" id="UP000006820"/>
    </source>
</evidence>
<dbReference type="GO" id="GO:0016787">
    <property type="term" value="F:hydrolase activity"/>
    <property type="evidence" value="ECO:0007669"/>
    <property type="project" value="UniProtKB-KW"/>
</dbReference>
<dbReference type="InterPro" id="IPR000073">
    <property type="entry name" value="AB_hydrolase_1"/>
</dbReference>
<dbReference type="PRINTS" id="PR00111">
    <property type="entry name" value="ABHYDROLASE"/>
</dbReference>
<dbReference type="GO" id="GO:0016020">
    <property type="term" value="C:membrane"/>
    <property type="evidence" value="ECO:0007669"/>
    <property type="project" value="TreeGrafter"/>
</dbReference>
<name>Q5YTW9_NOCFA</name>
<gene>
    <name evidence="3" type="ordered locus">NFA_35240</name>
</gene>
<proteinExistence type="predicted"/>
<evidence type="ECO:0000313" key="3">
    <source>
        <dbReference type="EMBL" id="BAD58372.1"/>
    </source>
</evidence>
<dbReference type="AlphaFoldDB" id="Q5YTW9"/>
<dbReference type="Gene3D" id="3.40.50.1820">
    <property type="entry name" value="alpha/beta hydrolase"/>
    <property type="match status" value="1"/>
</dbReference>
<evidence type="ECO:0000259" key="2">
    <source>
        <dbReference type="Pfam" id="PF00561"/>
    </source>
</evidence>
<dbReference type="SUPFAM" id="SSF53474">
    <property type="entry name" value="alpha/beta-Hydrolases"/>
    <property type="match status" value="1"/>
</dbReference>
<dbReference type="InterPro" id="IPR050266">
    <property type="entry name" value="AB_hydrolase_sf"/>
</dbReference>
<dbReference type="PRINTS" id="PR00412">
    <property type="entry name" value="EPOXHYDRLASE"/>
</dbReference>
<feature type="domain" description="AB hydrolase-1" evidence="2">
    <location>
        <begin position="20"/>
        <end position="250"/>
    </location>
</feature>
<protein>
    <submittedName>
        <fullName evidence="3">Putative hydrolase</fullName>
    </submittedName>
</protein>
<keyword evidence="4" id="KW-1185">Reference proteome</keyword>
<dbReference type="STRING" id="247156.NFA_35240"/>
<sequence length="268" mass="27896">MAVLRTPAGPVGYTDDGTGPALVFVHGFLFDKRMWAPQVARFTARGYRVITVDMVGFGASTATSATVPMGAHSAALAAVLAACDVDTVVLTGYSMGGQVALDFVAAHPGRVRALVLSDTFAGLDSAEVKASRFALADRLAADGVADYAEEFLPLVLSPRTVAQRPAVAERARTMMRAADPAGAAAALRGRAERRDYTGVARAVDVPALVIVGAEDQFDRGVLGADLAATIPDAHLTVIDEAGHTPNMERPEAFDDALAAFLDSLTRVG</sequence>
<accession>Q5YTW9</accession>
<dbReference type="InterPro" id="IPR029058">
    <property type="entry name" value="AB_hydrolase_fold"/>
</dbReference>
<keyword evidence="1 3" id="KW-0378">Hydrolase</keyword>
<dbReference type="GeneID" id="61134225"/>
<dbReference type="InterPro" id="IPR000639">
    <property type="entry name" value="Epox_hydrolase-like"/>
</dbReference>
<dbReference type="Pfam" id="PF00561">
    <property type="entry name" value="Abhydrolase_1"/>
    <property type="match status" value="1"/>
</dbReference>
<dbReference type="PANTHER" id="PTHR43798">
    <property type="entry name" value="MONOACYLGLYCEROL LIPASE"/>
    <property type="match status" value="1"/>
</dbReference>
<evidence type="ECO:0000256" key="1">
    <source>
        <dbReference type="ARBA" id="ARBA00022801"/>
    </source>
</evidence>
<dbReference type="HOGENOM" id="CLU_020336_50_1_11"/>
<dbReference type="OrthoDB" id="9785847at2"/>
<organism evidence="3 4">
    <name type="scientific">Nocardia farcinica (strain IFM 10152)</name>
    <dbReference type="NCBI Taxonomy" id="247156"/>
    <lineage>
        <taxon>Bacteria</taxon>
        <taxon>Bacillati</taxon>
        <taxon>Actinomycetota</taxon>
        <taxon>Actinomycetes</taxon>
        <taxon>Mycobacteriales</taxon>
        <taxon>Nocardiaceae</taxon>
        <taxon>Nocardia</taxon>
    </lineage>
</organism>
<dbReference type="Proteomes" id="UP000006820">
    <property type="component" value="Chromosome"/>
</dbReference>
<dbReference type="RefSeq" id="WP_011210057.1">
    <property type="nucleotide sequence ID" value="NC_006361.1"/>
</dbReference>
<dbReference type="eggNOG" id="COG0596">
    <property type="taxonomic scope" value="Bacteria"/>
</dbReference>
<reference evidence="3 4" key="1">
    <citation type="journal article" date="2004" name="Proc. Natl. Acad. Sci. U.S.A.">
        <title>The complete genomic sequence of Nocardia farcinica IFM 10152.</title>
        <authorList>
            <person name="Ishikawa J."/>
            <person name="Yamashita A."/>
            <person name="Mikami Y."/>
            <person name="Hoshino Y."/>
            <person name="Kurita H."/>
            <person name="Hotta K."/>
            <person name="Shiba T."/>
            <person name="Hattori M."/>
        </authorList>
    </citation>
    <scope>NUCLEOTIDE SEQUENCE [LARGE SCALE GENOMIC DNA]</scope>
    <source>
        <strain evidence="3 4">IFM 10152</strain>
    </source>
</reference>
<dbReference type="EMBL" id="AP006618">
    <property type="protein sequence ID" value="BAD58372.1"/>
    <property type="molecule type" value="Genomic_DNA"/>
</dbReference>
<dbReference type="KEGG" id="nfa:NFA_35240"/>
<dbReference type="ESTHER" id="nocfa-q5ytw9">
    <property type="family name" value="Epoxide_hydrolase"/>
</dbReference>
<dbReference type="PANTHER" id="PTHR43798:SF31">
    <property type="entry name" value="AB HYDROLASE SUPERFAMILY PROTEIN YCLE"/>
    <property type="match status" value="1"/>
</dbReference>